<evidence type="ECO:0000313" key="1">
    <source>
        <dbReference type="EMBL" id="GEU41580.1"/>
    </source>
</evidence>
<protein>
    <submittedName>
        <fullName evidence="1">Uncharacterized protein</fullName>
    </submittedName>
</protein>
<reference evidence="1" key="1">
    <citation type="journal article" date="2019" name="Sci. Rep.">
        <title>Draft genome of Tanacetum cinerariifolium, the natural source of mosquito coil.</title>
        <authorList>
            <person name="Yamashiro T."/>
            <person name="Shiraishi A."/>
            <person name="Satake H."/>
            <person name="Nakayama K."/>
        </authorList>
    </citation>
    <scope>NUCLEOTIDE SEQUENCE</scope>
</reference>
<accession>A0A6L2JY17</accession>
<organism evidence="1">
    <name type="scientific">Tanacetum cinerariifolium</name>
    <name type="common">Dalmatian daisy</name>
    <name type="synonym">Chrysanthemum cinerariifolium</name>
    <dbReference type="NCBI Taxonomy" id="118510"/>
    <lineage>
        <taxon>Eukaryota</taxon>
        <taxon>Viridiplantae</taxon>
        <taxon>Streptophyta</taxon>
        <taxon>Embryophyta</taxon>
        <taxon>Tracheophyta</taxon>
        <taxon>Spermatophyta</taxon>
        <taxon>Magnoliopsida</taxon>
        <taxon>eudicotyledons</taxon>
        <taxon>Gunneridae</taxon>
        <taxon>Pentapetalae</taxon>
        <taxon>asterids</taxon>
        <taxon>campanulids</taxon>
        <taxon>Asterales</taxon>
        <taxon>Asteraceae</taxon>
        <taxon>Asteroideae</taxon>
        <taxon>Anthemideae</taxon>
        <taxon>Anthemidinae</taxon>
        <taxon>Tanacetum</taxon>
    </lineage>
</organism>
<name>A0A6L2JY17_TANCI</name>
<dbReference type="EMBL" id="BKCJ010001456">
    <property type="protein sequence ID" value="GEU41580.1"/>
    <property type="molecule type" value="Genomic_DNA"/>
</dbReference>
<proteinExistence type="predicted"/>
<dbReference type="AlphaFoldDB" id="A0A6L2JY17"/>
<sequence>MFGVNNLDGDEVIVENVDVAEQAKEVVDDITLAKALIEIKSSKPKAVKVNTFVDFRTELVEESSKKAKAEITQEARFENVKPVDDMDSFLLHNLKTMFEHHVEDNVRKNQQGLVKMYPLTNHTLHQMFNDMKLQVDYECEMAFELLRLVKKQLKEGYVSK</sequence>
<comment type="caution">
    <text evidence="1">The sequence shown here is derived from an EMBL/GenBank/DDBJ whole genome shotgun (WGS) entry which is preliminary data.</text>
</comment>
<gene>
    <name evidence="1" type="ORF">Tci_013558</name>
</gene>